<name>A0A2V3IKE0_9FLOR</name>
<organism evidence="3 4">
    <name type="scientific">Gracilariopsis chorda</name>
    <dbReference type="NCBI Taxonomy" id="448386"/>
    <lineage>
        <taxon>Eukaryota</taxon>
        <taxon>Rhodophyta</taxon>
        <taxon>Florideophyceae</taxon>
        <taxon>Rhodymeniophycidae</taxon>
        <taxon>Gracilariales</taxon>
        <taxon>Gracilariaceae</taxon>
        <taxon>Gracilariopsis</taxon>
    </lineage>
</organism>
<dbReference type="Proteomes" id="UP000247409">
    <property type="component" value="Unassembled WGS sequence"/>
</dbReference>
<feature type="compositionally biased region" description="Basic residues" evidence="2">
    <location>
        <begin position="68"/>
        <end position="83"/>
    </location>
</feature>
<accession>A0A2V3IKE0</accession>
<reference evidence="3 4" key="1">
    <citation type="journal article" date="2018" name="Mol. Biol. Evol.">
        <title>Analysis of the draft genome of the red seaweed Gracilariopsis chorda provides insights into genome size evolution in Rhodophyta.</title>
        <authorList>
            <person name="Lee J."/>
            <person name="Yang E.C."/>
            <person name="Graf L."/>
            <person name="Yang J.H."/>
            <person name="Qiu H."/>
            <person name="Zel Zion U."/>
            <person name="Chan C.X."/>
            <person name="Stephens T.G."/>
            <person name="Weber A.P.M."/>
            <person name="Boo G.H."/>
            <person name="Boo S.M."/>
            <person name="Kim K.M."/>
            <person name="Shin Y."/>
            <person name="Jung M."/>
            <person name="Lee S.J."/>
            <person name="Yim H.S."/>
            <person name="Lee J.H."/>
            <person name="Bhattacharya D."/>
            <person name="Yoon H.S."/>
        </authorList>
    </citation>
    <scope>NUCLEOTIDE SEQUENCE [LARGE SCALE GENOMIC DNA]</scope>
    <source>
        <strain evidence="3 4">SKKU-2015</strain>
        <tissue evidence="3">Whole body</tissue>
    </source>
</reference>
<evidence type="ECO:0000313" key="3">
    <source>
        <dbReference type="EMBL" id="PXF42564.1"/>
    </source>
</evidence>
<evidence type="ECO:0000256" key="1">
    <source>
        <dbReference type="SAM" id="Coils"/>
    </source>
</evidence>
<comment type="caution">
    <text evidence="3">The sequence shown here is derived from an EMBL/GenBank/DDBJ whole genome shotgun (WGS) entry which is preliminary data.</text>
</comment>
<keyword evidence="1" id="KW-0175">Coiled coil</keyword>
<protein>
    <submittedName>
        <fullName evidence="3">Uncharacterized protein</fullName>
    </submittedName>
</protein>
<evidence type="ECO:0000256" key="2">
    <source>
        <dbReference type="SAM" id="MobiDB-lite"/>
    </source>
</evidence>
<evidence type="ECO:0000313" key="4">
    <source>
        <dbReference type="Proteomes" id="UP000247409"/>
    </source>
</evidence>
<proteinExistence type="predicted"/>
<sequence length="177" mass="20033">MLTEAEASNVGPPCHPTPRSRAGIGDKMASSSRPTTRRCEEDNHTADPTNPASISCMPRSERIAGPIGKRKKKTKSRRRHSTSSHRPDFTDTPGLDADGLHWNADLENILARIDGHEQRMNKHLQTAHDQMVAAVAHMFECLSLRLKENAERERNKVEEIRKKRDIRKAAEYHIRSL</sequence>
<feature type="region of interest" description="Disordered" evidence="2">
    <location>
        <begin position="1"/>
        <end position="94"/>
    </location>
</feature>
<gene>
    <name evidence="3" type="ORF">BWQ96_07726</name>
</gene>
<feature type="coiled-coil region" evidence="1">
    <location>
        <begin position="106"/>
        <end position="163"/>
    </location>
</feature>
<dbReference type="AlphaFoldDB" id="A0A2V3IKE0"/>
<dbReference type="EMBL" id="NBIV01000158">
    <property type="protein sequence ID" value="PXF42564.1"/>
    <property type="molecule type" value="Genomic_DNA"/>
</dbReference>
<keyword evidence="4" id="KW-1185">Reference proteome</keyword>